<evidence type="ECO:0000256" key="11">
    <source>
        <dbReference type="PROSITE-ProRule" id="PRU00284"/>
    </source>
</evidence>
<name>A0A6I3T048_9BURK</name>
<dbReference type="PANTHER" id="PTHR43531:SF14">
    <property type="entry name" value="METHYL-ACCEPTING CHEMOTAXIS PROTEIN I-RELATED"/>
    <property type="match status" value="1"/>
</dbReference>
<accession>A0A6I3T048</accession>
<dbReference type="SMART" id="SM00283">
    <property type="entry name" value="MA"/>
    <property type="match status" value="1"/>
</dbReference>
<dbReference type="PROSITE" id="PS50111">
    <property type="entry name" value="CHEMOTAXIS_TRANSDUC_2"/>
    <property type="match status" value="1"/>
</dbReference>
<dbReference type="AlphaFoldDB" id="A0A6I3T048"/>
<feature type="transmembrane region" description="Helical" evidence="12">
    <location>
        <begin position="45"/>
        <end position="68"/>
    </location>
</feature>
<dbReference type="OrthoDB" id="9806477at2"/>
<evidence type="ECO:0000313" key="15">
    <source>
        <dbReference type="EMBL" id="MTV54793.1"/>
    </source>
</evidence>
<sequence length="593" mass="62136">MKLMLTHGNFARIINFIAEFDYSTAFNLPQPLEIMMKLTNIAIRTLLRVTLGSLIILLVLFGVGGRWLTNFSVQALEASSTADLTAQATVDKIRLRMETNRSQVLQALQHNPATEYAAMHDHPLAIHDGLIAKNSAEIANLWQAYRTAVQDPVEVELAERWYGVSGRLGMDSTGAAARAIVGNDWDEAQKILITTINPTYRAADKEALALATYLSGRAVTNHAAVDAQIDSAMLFGSLAMAFAVIVAWGAGRYITRTIGDSLQQAVEAAQRAAAGDLTMHLTATSGNEFGRLLGALGNMTEKLRDVIGAVNSGAEEIASASGQIAGGNRDLSHRTEKQAAALEETASAMEELTAAVQQNSQHARQASALAVQATGVAEKGGLVVNSVIDTMASIDASARRIADITSVIDGIAFQTNILALNAAVEAARAGEQGRGFAVVAAEVRALAQRSAAAAKEIKELIGASISQVDAGGTLVAQAGQTMTDIVQNVRQVSQIIGEIEAAGTEQEAGILQMHQTLAEIDASTQQNAALVEEAFAASAALHEQAEQLAERASAFQLGTVPARGASKPAARLALPAAATGSTRSGAASRLATT</sequence>
<evidence type="ECO:0000259" key="14">
    <source>
        <dbReference type="PROSITE" id="PS50885"/>
    </source>
</evidence>
<dbReference type="Pfam" id="PF00015">
    <property type="entry name" value="MCPsignal"/>
    <property type="match status" value="1"/>
</dbReference>
<dbReference type="InterPro" id="IPR004090">
    <property type="entry name" value="Chemotax_Me-accpt_rcpt"/>
</dbReference>
<organism evidence="15 16">
    <name type="scientific">Pseudoduganella buxea</name>
    <dbReference type="NCBI Taxonomy" id="1949069"/>
    <lineage>
        <taxon>Bacteria</taxon>
        <taxon>Pseudomonadati</taxon>
        <taxon>Pseudomonadota</taxon>
        <taxon>Betaproteobacteria</taxon>
        <taxon>Burkholderiales</taxon>
        <taxon>Oxalobacteraceae</taxon>
        <taxon>Telluria group</taxon>
        <taxon>Pseudoduganella</taxon>
    </lineage>
</organism>
<dbReference type="Pfam" id="PF02203">
    <property type="entry name" value="TarH"/>
    <property type="match status" value="1"/>
</dbReference>
<dbReference type="SMART" id="SM00304">
    <property type="entry name" value="HAMP"/>
    <property type="match status" value="1"/>
</dbReference>
<keyword evidence="9 11" id="KW-0807">Transducer</keyword>
<keyword evidence="8 12" id="KW-0472">Membrane</keyword>
<keyword evidence="7 12" id="KW-1133">Transmembrane helix</keyword>
<comment type="subcellular location">
    <subcellularLocation>
        <location evidence="1">Cell inner membrane</location>
        <topology evidence="1">Multi-pass membrane protein</topology>
    </subcellularLocation>
</comment>
<dbReference type="PROSITE" id="PS50885">
    <property type="entry name" value="HAMP"/>
    <property type="match status" value="1"/>
</dbReference>
<dbReference type="InterPro" id="IPR003122">
    <property type="entry name" value="Tar_rcpt_lig-bd"/>
</dbReference>
<dbReference type="GO" id="GO:0007165">
    <property type="term" value="P:signal transduction"/>
    <property type="evidence" value="ECO:0007669"/>
    <property type="project" value="UniProtKB-KW"/>
</dbReference>
<evidence type="ECO:0000256" key="4">
    <source>
        <dbReference type="ARBA" id="ARBA00022500"/>
    </source>
</evidence>
<keyword evidence="3" id="KW-0488">Methylation</keyword>
<evidence type="ECO:0000256" key="8">
    <source>
        <dbReference type="ARBA" id="ARBA00023136"/>
    </source>
</evidence>
<keyword evidence="6 12" id="KW-0812">Transmembrane</keyword>
<proteinExistence type="inferred from homology"/>
<feature type="domain" description="HAMP" evidence="14">
    <location>
        <begin position="256"/>
        <end position="308"/>
    </location>
</feature>
<keyword evidence="5" id="KW-0997">Cell inner membrane</keyword>
<evidence type="ECO:0000259" key="13">
    <source>
        <dbReference type="PROSITE" id="PS50111"/>
    </source>
</evidence>
<evidence type="ECO:0000256" key="6">
    <source>
        <dbReference type="ARBA" id="ARBA00022692"/>
    </source>
</evidence>
<dbReference type="Proteomes" id="UP000430634">
    <property type="component" value="Unassembled WGS sequence"/>
</dbReference>
<dbReference type="GO" id="GO:0005886">
    <property type="term" value="C:plasma membrane"/>
    <property type="evidence" value="ECO:0007669"/>
    <property type="project" value="UniProtKB-SubCell"/>
</dbReference>
<keyword evidence="4" id="KW-0145">Chemotaxis</keyword>
<dbReference type="FunFam" id="1.10.287.950:FF:000001">
    <property type="entry name" value="Methyl-accepting chemotaxis sensory transducer"/>
    <property type="match status" value="1"/>
</dbReference>
<dbReference type="PANTHER" id="PTHR43531">
    <property type="entry name" value="PROTEIN ICFG"/>
    <property type="match status" value="1"/>
</dbReference>
<evidence type="ECO:0000313" key="16">
    <source>
        <dbReference type="Proteomes" id="UP000430634"/>
    </source>
</evidence>
<dbReference type="PRINTS" id="PR00260">
    <property type="entry name" value="CHEMTRNSDUCR"/>
</dbReference>
<evidence type="ECO:0000256" key="7">
    <source>
        <dbReference type="ARBA" id="ARBA00022989"/>
    </source>
</evidence>
<evidence type="ECO:0000256" key="12">
    <source>
        <dbReference type="SAM" id="Phobius"/>
    </source>
</evidence>
<dbReference type="InterPro" id="IPR004089">
    <property type="entry name" value="MCPsignal_dom"/>
</dbReference>
<dbReference type="GO" id="GO:0004888">
    <property type="term" value="F:transmembrane signaling receptor activity"/>
    <property type="evidence" value="ECO:0007669"/>
    <property type="project" value="InterPro"/>
</dbReference>
<dbReference type="InterPro" id="IPR003660">
    <property type="entry name" value="HAMP_dom"/>
</dbReference>
<dbReference type="Pfam" id="PF00672">
    <property type="entry name" value="HAMP"/>
    <property type="match status" value="1"/>
</dbReference>
<comment type="similarity">
    <text evidence="10">Belongs to the methyl-accepting chemotaxis (MCP) protein family.</text>
</comment>
<dbReference type="EMBL" id="WNKZ01000061">
    <property type="protein sequence ID" value="MTV54793.1"/>
    <property type="molecule type" value="Genomic_DNA"/>
</dbReference>
<evidence type="ECO:0000256" key="5">
    <source>
        <dbReference type="ARBA" id="ARBA00022519"/>
    </source>
</evidence>
<evidence type="ECO:0000256" key="10">
    <source>
        <dbReference type="ARBA" id="ARBA00029447"/>
    </source>
</evidence>
<evidence type="ECO:0000256" key="2">
    <source>
        <dbReference type="ARBA" id="ARBA00022475"/>
    </source>
</evidence>
<evidence type="ECO:0000256" key="1">
    <source>
        <dbReference type="ARBA" id="ARBA00004429"/>
    </source>
</evidence>
<protein>
    <submittedName>
        <fullName evidence="15">HAMP domain-containing protein</fullName>
    </submittedName>
</protein>
<reference evidence="15 16" key="1">
    <citation type="submission" date="2019-11" db="EMBL/GenBank/DDBJ databases">
        <title>Type strains purchased from KCTC, JCM and DSMZ.</title>
        <authorList>
            <person name="Lu H."/>
        </authorList>
    </citation>
    <scope>NUCLEOTIDE SEQUENCE [LARGE SCALE GENOMIC DNA]</scope>
    <source>
        <strain evidence="15 16">KCTC 52429</strain>
    </source>
</reference>
<comment type="caution">
    <text evidence="15">The sequence shown here is derived from an EMBL/GenBank/DDBJ whole genome shotgun (WGS) entry which is preliminary data.</text>
</comment>
<dbReference type="SUPFAM" id="SSF58104">
    <property type="entry name" value="Methyl-accepting chemotaxis protein (MCP) signaling domain"/>
    <property type="match status" value="1"/>
</dbReference>
<dbReference type="CDD" id="cd11386">
    <property type="entry name" value="MCP_signal"/>
    <property type="match status" value="1"/>
</dbReference>
<feature type="domain" description="Methyl-accepting transducer" evidence="13">
    <location>
        <begin position="313"/>
        <end position="542"/>
    </location>
</feature>
<keyword evidence="2" id="KW-1003">Cell membrane</keyword>
<evidence type="ECO:0000256" key="9">
    <source>
        <dbReference type="ARBA" id="ARBA00023224"/>
    </source>
</evidence>
<dbReference type="InterPro" id="IPR051310">
    <property type="entry name" value="MCP_chemotaxis"/>
</dbReference>
<dbReference type="GO" id="GO:0006935">
    <property type="term" value="P:chemotaxis"/>
    <property type="evidence" value="ECO:0007669"/>
    <property type="project" value="UniProtKB-KW"/>
</dbReference>
<gene>
    <name evidence="15" type="ORF">GM672_18855</name>
</gene>
<dbReference type="Gene3D" id="1.10.287.950">
    <property type="entry name" value="Methyl-accepting chemotaxis protein"/>
    <property type="match status" value="1"/>
</dbReference>
<evidence type="ECO:0000256" key="3">
    <source>
        <dbReference type="ARBA" id="ARBA00022481"/>
    </source>
</evidence>